<evidence type="ECO:0000256" key="2">
    <source>
        <dbReference type="RuleBase" id="RU361224"/>
    </source>
</evidence>
<dbReference type="Pfam" id="PF00402">
    <property type="entry name" value="Calponin"/>
    <property type="match status" value="1"/>
</dbReference>
<keyword evidence="5" id="KW-1185">Reference proteome</keyword>
<dbReference type="InParanoid" id="A0A7M7NNC7"/>
<accession>A0A7M7NNC7</accession>
<dbReference type="SUPFAM" id="SSF47576">
    <property type="entry name" value="Calponin-homology domain, CH-domain"/>
    <property type="match status" value="1"/>
</dbReference>
<dbReference type="Gene3D" id="1.10.418.10">
    <property type="entry name" value="Calponin-like domain"/>
    <property type="match status" value="1"/>
</dbReference>
<dbReference type="RefSeq" id="XP_030839024.1">
    <property type="nucleotide sequence ID" value="XM_030983164.1"/>
</dbReference>
<dbReference type="KEGG" id="spu:115923050"/>
<organism evidence="4 5">
    <name type="scientific">Strongylocentrotus purpuratus</name>
    <name type="common">Purple sea urchin</name>
    <dbReference type="NCBI Taxonomy" id="7668"/>
    <lineage>
        <taxon>Eukaryota</taxon>
        <taxon>Metazoa</taxon>
        <taxon>Echinodermata</taxon>
        <taxon>Eleutherozoa</taxon>
        <taxon>Echinozoa</taxon>
        <taxon>Echinoidea</taxon>
        <taxon>Euechinoidea</taxon>
        <taxon>Echinacea</taxon>
        <taxon>Camarodonta</taxon>
        <taxon>Echinidea</taxon>
        <taxon>Strongylocentrotidae</taxon>
        <taxon>Strongylocentrotus</taxon>
    </lineage>
</organism>
<comment type="similarity">
    <text evidence="1 2">Belongs to the calponin family.</text>
</comment>
<dbReference type="PROSITE" id="PS01052">
    <property type="entry name" value="CALPONIN_1"/>
    <property type="match status" value="1"/>
</dbReference>
<dbReference type="PROSITE" id="PS50021">
    <property type="entry name" value="CH"/>
    <property type="match status" value="1"/>
</dbReference>
<dbReference type="GO" id="GO:0015629">
    <property type="term" value="C:actin cytoskeleton"/>
    <property type="evidence" value="ECO:0000318"/>
    <property type="project" value="GO_Central"/>
</dbReference>
<dbReference type="PANTHER" id="PTHR47385">
    <property type="entry name" value="CALPONIN"/>
    <property type="match status" value="1"/>
</dbReference>
<dbReference type="Proteomes" id="UP000007110">
    <property type="component" value="Unassembled WGS sequence"/>
</dbReference>
<name>A0A7M7NNC7_STRPU</name>
<dbReference type="InterPro" id="IPR003096">
    <property type="entry name" value="SM22_calponin"/>
</dbReference>
<reference evidence="4" key="2">
    <citation type="submission" date="2021-01" db="UniProtKB">
        <authorList>
            <consortium name="EnsemblMetazoa"/>
        </authorList>
    </citation>
    <scope>IDENTIFICATION</scope>
</reference>
<dbReference type="Pfam" id="PF00307">
    <property type="entry name" value="CH"/>
    <property type="match status" value="1"/>
</dbReference>
<dbReference type="FunCoup" id="A0A7M7NNC7">
    <property type="interactions" value="309"/>
</dbReference>
<dbReference type="InterPro" id="IPR001715">
    <property type="entry name" value="CH_dom"/>
</dbReference>
<dbReference type="EnsemblMetazoa" id="XM_030983164">
    <property type="protein sequence ID" value="XP_030839024"/>
    <property type="gene ID" value="LOC115923050"/>
</dbReference>
<feature type="domain" description="Calponin-homology (CH)" evidence="3">
    <location>
        <begin position="26"/>
        <end position="140"/>
    </location>
</feature>
<dbReference type="InterPro" id="IPR036872">
    <property type="entry name" value="CH_dom_sf"/>
</dbReference>
<proteinExistence type="inferred from homology"/>
<dbReference type="PROSITE" id="PS51122">
    <property type="entry name" value="CALPONIN_2"/>
    <property type="match status" value="1"/>
</dbReference>
<dbReference type="AlphaFoldDB" id="A0A7M7NNC7"/>
<dbReference type="SMART" id="SM00033">
    <property type="entry name" value="CH"/>
    <property type="match status" value="1"/>
</dbReference>
<dbReference type="OrthoDB" id="21595at2759"/>
<dbReference type="InterPro" id="IPR050606">
    <property type="entry name" value="Calponin-like"/>
</dbReference>
<dbReference type="GeneID" id="115923050"/>
<dbReference type="PRINTS" id="PR00890">
    <property type="entry name" value="TRANSGELIN"/>
</dbReference>
<evidence type="ECO:0000256" key="1">
    <source>
        <dbReference type="ARBA" id="ARBA00009631"/>
    </source>
</evidence>
<dbReference type="PANTHER" id="PTHR47385:SF14">
    <property type="entry name" value="TRANSGELIN"/>
    <property type="match status" value="1"/>
</dbReference>
<evidence type="ECO:0000313" key="5">
    <source>
        <dbReference type="Proteomes" id="UP000007110"/>
    </source>
</evidence>
<protein>
    <recommendedName>
        <fullName evidence="2">Transgelin</fullName>
    </recommendedName>
</protein>
<sequence length="195" mass="21638">MPGNNRAPPSGINLDIQRKKAAKYPTDIEIEARKWVEEVLREPLQDQEVGSHHFAESLKSGVVLCKLINTLSEHCQMPKIKKINETKMAFKQMENISNFLTFAGDFGVPKESLFQTVDLYEERDVGMVVMCLLRLGGVATKKGYPIKWGIAVADPNKRTFTEEQLAAGNNIIGLQAGSNKGASQKGLSFGTQRKM</sequence>
<dbReference type="InterPro" id="IPR000557">
    <property type="entry name" value="Calponin_repeat"/>
</dbReference>
<dbReference type="GO" id="GO:0051015">
    <property type="term" value="F:actin filament binding"/>
    <property type="evidence" value="ECO:0000318"/>
    <property type="project" value="GO_Central"/>
</dbReference>
<dbReference type="OMA" id="MILVEWI"/>
<reference evidence="5" key="1">
    <citation type="submission" date="2015-02" db="EMBL/GenBank/DDBJ databases">
        <title>Genome sequencing for Strongylocentrotus purpuratus.</title>
        <authorList>
            <person name="Murali S."/>
            <person name="Liu Y."/>
            <person name="Vee V."/>
            <person name="English A."/>
            <person name="Wang M."/>
            <person name="Skinner E."/>
            <person name="Han Y."/>
            <person name="Muzny D.M."/>
            <person name="Worley K.C."/>
            <person name="Gibbs R.A."/>
        </authorList>
    </citation>
    <scope>NUCLEOTIDE SEQUENCE</scope>
</reference>
<dbReference type="GO" id="GO:0007015">
    <property type="term" value="P:actin filament organization"/>
    <property type="evidence" value="ECO:0000318"/>
    <property type="project" value="GO_Central"/>
</dbReference>
<dbReference type="PRINTS" id="PR00888">
    <property type="entry name" value="SM22CALPONIN"/>
</dbReference>
<evidence type="ECO:0000259" key="3">
    <source>
        <dbReference type="PROSITE" id="PS50021"/>
    </source>
</evidence>
<evidence type="ECO:0000313" key="4">
    <source>
        <dbReference type="EnsemblMetazoa" id="XP_030839024"/>
    </source>
</evidence>